<accession>A0A4Q9M0H1</accession>
<feature type="binding site" evidence="10">
    <location>
        <position position="170"/>
    </location>
    <ligand>
        <name>S-adenosyl-L-methionine</name>
        <dbReference type="ChEBI" id="CHEBI:59789"/>
    </ligand>
</feature>
<dbReference type="VEuPathDB" id="MicrosporidiaDB:CWI38_0128p0090"/>
<dbReference type="VEuPathDB" id="MicrosporidiaDB:CWI37_0440p0030"/>
<dbReference type="GO" id="GO:0160107">
    <property type="term" value="F:tRNA (adenine(58)-N1)-methyltransferase activity"/>
    <property type="evidence" value="ECO:0007669"/>
    <property type="project" value="UniProtKB-EC"/>
</dbReference>
<dbReference type="SUPFAM" id="SSF53335">
    <property type="entry name" value="S-adenosyl-L-methionine-dependent methyltransferases"/>
    <property type="match status" value="1"/>
</dbReference>
<evidence type="ECO:0000313" key="15">
    <source>
        <dbReference type="Proteomes" id="UP000292362"/>
    </source>
</evidence>
<dbReference type="InterPro" id="IPR049470">
    <property type="entry name" value="TRM61_C"/>
</dbReference>
<evidence type="ECO:0000256" key="10">
    <source>
        <dbReference type="PIRSR" id="PIRSR017269-1"/>
    </source>
</evidence>
<dbReference type="OrthoDB" id="1925287at2759"/>
<dbReference type="EMBL" id="PITJ01000440">
    <property type="protein sequence ID" value="TBU02636.1"/>
    <property type="molecule type" value="Genomic_DNA"/>
</dbReference>
<keyword evidence="8 9" id="KW-0539">Nucleus</keyword>
<comment type="function">
    <text evidence="9">Catalytic subunit of tRNA (adenine-N(1)-)-methyltransferase, which catalyzes the formation of N(1)-methyladenine at position 58 (m1A58) in initiator methionyl-tRNA.</text>
</comment>
<evidence type="ECO:0000256" key="8">
    <source>
        <dbReference type="ARBA" id="ARBA00023242"/>
    </source>
</evidence>
<dbReference type="STRING" id="1176355.A0A4Q9M0H1"/>
<dbReference type="EMBL" id="PITK01000128">
    <property type="protein sequence ID" value="TBU20130.1"/>
    <property type="molecule type" value="Genomic_DNA"/>
</dbReference>
<evidence type="ECO:0000313" key="12">
    <source>
        <dbReference type="EMBL" id="TBU02636.1"/>
    </source>
</evidence>
<dbReference type="CDD" id="cd02440">
    <property type="entry name" value="AdoMet_MTases"/>
    <property type="match status" value="1"/>
</dbReference>
<evidence type="ECO:0000256" key="9">
    <source>
        <dbReference type="PIRNR" id="PIRNR017269"/>
    </source>
</evidence>
<evidence type="ECO:0000256" key="1">
    <source>
        <dbReference type="ARBA" id="ARBA00004123"/>
    </source>
</evidence>
<feature type="binding site" evidence="10">
    <location>
        <position position="127"/>
    </location>
    <ligand>
        <name>S-adenosyl-L-methionine</name>
        <dbReference type="ChEBI" id="CHEBI:59789"/>
    </ligand>
</feature>
<reference evidence="14 15" key="1">
    <citation type="submission" date="2017-12" db="EMBL/GenBank/DDBJ databases">
        <authorList>
            <person name="Pombert J.-F."/>
            <person name="Haag K.L."/>
            <person name="Ebert D."/>
        </authorList>
    </citation>
    <scope>NUCLEOTIDE SEQUENCE [LARGE SCALE GENOMIC DNA]</scope>
    <source>
        <strain evidence="12">FI-OER-3-3</strain>
        <strain evidence="13">IL-G-3</strain>
    </source>
</reference>
<feature type="domain" description="tRNA (adenine(58)-N(1))-methyltransferase catalytic subunit TRM61 C-terminal" evidence="11">
    <location>
        <begin position="58"/>
        <end position="227"/>
    </location>
</feature>
<dbReference type="GO" id="GO:0005634">
    <property type="term" value="C:nucleus"/>
    <property type="evidence" value="ECO:0007669"/>
    <property type="project" value="UniProtKB-SubCell"/>
</dbReference>
<comment type="caution">
    <text evidence="13">The sequence shown here is derived from an EMBL/GenBank/DDBJ whole genome shotgun (WGS) entry which is preliminary data.</text>
</comment>
<dbReference type="Proteomes" id="UP000292282">
    <property type="component" value="Unassembled WGS sequence"/>
</dbReference>
<dbReference type="Gene3D" id="3.10.330.20">
    <property type="match status" value="1"/>
</dbReference>
<evidence type="ECO:0000259" key="11">
    <source>
        <dbReference type="Pfam" id="PF08704"/>
    </source>
</evidence>
<dbReference type="Gene3D" id="3.40.50.150">
    <property type="entry name" value="Vaccinia Virus protein VP39"/>
    <property type="match status" value="1"/>
</dbReference>
<name>A0A4Q9M0H1_9MICR</name>
<dbReference type="PANTHER" id="PTHR12133">
    <property type="entry name" value="TRNA (ADENINE(58)-N(1))-METHYLTRANSFERASE"/>
    <property type="match status" value="1"/>
</dbReference>
<protein>
    <recommendedName>
        <fullName evidence="3 9">tRNA (adenine(58)-N(1))-methyltransferase catalytic subunit TRM61</fullName>
        <ecNumber evidence="2 9">2.1.1.220</ecNumber>
    </recommendedName>
</protein>
<dbReference type="PROSITE" id="PS51620">
    <property type="entry name" value="SAM_TRM61"/>
    <property type="match status" value="1"/>
</dbReference>
<organism evidence="13 14">
    <name type="scientific">Hamiltosporidium tvaerminnensis</name>
    <dbReference type="NCBI Taxonomy" id="1176355"/>
    <lineage>
        <taxon>Eukaryota</taxon>
        <taxon>Fungi</taxon>
        <taxon>Fungi incertae sedis</taxon>
        <taxon>Microsporidia</taxon>
        <taxon>Dubosqiidae</taxon>
        <taxon>Hamiltosporidium</taxon>
    </lineage>
</organism>
<evidence type="ECO:0000256" key="4">
    <source>
        <dbReference type="ARBA" id="ARBA00022603"/>
    </source>
</evidence>
<evidence type="ECO:0000256" key="3">
    <source>
        <dbReference type="ARBA" id="ARBA00015963"/>
    </source>
</evidence>
<dbReference type="PANTHER" id="PTHR12133:SF2">
    <property type="entry name" value="TRNA (ADENINE(58)-N(1))-METHYLTRANSFERASE CATALYTIC SUBUNIT TRMT61A"/>
    <property type="match status" value="1"/>
</dbReference>
<comment type="subcellular location">
    <subcellularLocation>
        <location evidence="1 9">Nucleus</location>
    </subcellularLocation>
</comment>
<evidence type="ECO:0000256" key="7">
    <source>
        <dbReference type="ARBA" id="ARBA00022694"/>
    </source>
</evidence>
<evidence type="ECO:0000256" key="2">
    <source>
        <dbReference type="ARBA" id="ARBA00012796"/>
    </source>
</evidence>
<comment type="catalytic activity">
    <reaction evidence="9">
        <text>adenosine(58) in tRNA + S-adenosyl-L-methionine = N(1)-methyladenosine(58) in tRNA + S-adenosyl-L-homocysteine + H(+)</text>
        <dbReference type="Rhea" id="RHEA:43152"/>
        <dbReference type="Rhea" id="RHEA-COMP:10365"/>
        <dbReference type="Rhea" id="RHEA-COMP:10366"/>
        <dbReference type="ChEBI" id="CHEBI:15378"/>
        <dbReference type="ChEBI" id="CHEBI:57856"/>
        <dbReference type="ChEBI" id="CHEBI:59789"/>
        <dbReference type="ChEBI" id="CHEBI:74411"/>
        <dbReference type="ChEBI" id="CHEBI:74491"/>
        <dbReference type="EC" id="2.1.1.220"/>
    </reaction>
</comment>
<dbReference type="AlphaFoldDB" id="A0A4Q9M0H1"/>
<dbReference type="PIRSF" id="PIRSF017269">
    <property type="entry name" value="GCD14"/>
    <property type="match status" value="1"/>
</dbReference>
<dbReference type="Pfam" id="PF08704">
    <property type="entry name" value="GCD14"/>
    <property type="match status" value="1"/>
</dbReference>
<evidence type="ECO:0000313" key="13">
    <source>
        <dbReference type="EMBL" id="TBU20130.1"/>
    </source>
</evidence>
<feature type="binding site" evidence="10">
    <location>
        <begin position="106"/>
        <end position="109"/>
    </location>
    <ligand>
        <name>S-adenosyl-L-methionine</name>
        <dbReference type="ChEBI" id="CHEBI:59789"/>
    </ligand>
</feature>
<evidence type="ECO:0000256" key="6">
    <source>
        <dbReference type="ARBA" id="ARBA00022691"/>
    </source>
</evidence>
<keyword evidence="6 9" id="KW-0949">S-adenosyl-L-methionine</keyword>
<gene>
    <name evidence="12" type="ORF">CWI37_0440p0030</name>
    <name evidence="13" type="ORF">CWI38_0128p0090</name>
</gene>
<dbReference type="InterPro" id="IPR014816">
    <property type="entry name" value="tRNA_MeTrfase_Gcd14"/>
</dbReference>
<evidence type="ECO:0000313" key="14">
    <source>
        <dbReference type="Proteomes" id="UP000292282"/>
    </source>
</evidence>
<sequence length="258" mass="29957">METIKEQDAVILYFSKSYQKQIIIEKNSQTQTHIGVIYHNDLINQPFNISLQLKNTTVRILKPNISLFISTLKRKTQILFEADISLIIYFLNIKKSSSVLECGTGSGALTYSISQQIGEEGVIHTYEVDLNRYEHMLKEIEYFPFKNIKITNCDIITCDKLPNVDCIFLDIPNPWIIIEKCHKALFQTGRICVFIPSFDQAQKVIEKVKLYFNEIKMYENVKREYTPCVIEVENNIKRGYGAVNMQYQHTGYLIFGSK</sequence>
<keyword evidence="7 9" id="KW-0819">tRNA processing</keyword>
<dbReference type="Proteomes" id="UP000292362">
    <property type="component" value="Unassembled WGS sequence"/>
</dbReference>
<dbReference type="EC" id="2.1.1.220" evidence="2 9"/>
<comment type="similarity">
    <text evidence="9">Belongs to the class I-like SAM-binding methyltransferase superfamily. TRM61 family.</text>
</comment>
<dbReference type="GO" id="GO:0030488">
    <property type="term" value="P:tRNA methylation"/>
    <property type="evidence" value="ECO:0007669"/>
    <property type="project" value="InterPro"/>
</dbReference>
<proteinExistence type="inferred from homology"/>
<keyword evidence="4 9" id="KW-0489">Methyltransferase</keyword>
<keyword evidence="5 9" id="KW-0808">Transferase</keyword>
<dbReference type="GO" id="GO:0031515">
    <property type="term" value="C:tRNA (m1A) methyltransferase complex"/>
    <property type="evidence" value="ECO:0007669"/>
    <property type="project" value="UniProtKB-UniRule"/>
</dbReference>
<dbReference type="InterPro" id="IPR029063">
    <property type="entry name" value="SAM-dependent_MTases_sf"/>
</dbReference>
<keyword evidence="14" id="KW-1185">Reference proteome</keyword>
<evidence type="ECO:0000256" key="5">
    <source>
        <dbReference type="ARBA" id="ARBA00022679"/>
    </source>
</evidence>